<proteinExistence type="predicted"/>
<dbReference type="STRING" id="1336337.A0A3N4IZA2"/>
<organism evidence="2 3">
    <name type="scientific">Choiromyces venosus 120613-1</name>
    <dbReference type="NCBI Taxonomy" id="1336337"/>
    <lineage>
        <taxon>Eukaryota</taxon>
        <taxon>Fungi</taxon>
        <taxon>Dikarya</taxon>
        <taxon>Ascomycota</taxon>
        <taxon>Pezizomycotina</taxon>
        <taxon>Pezizomycetes</taxon>
        <taxon>Pezizales</taxon>
        <taxon>Tuberaceae</taxon>
        <taxon>Choiromyces</taxon>
    </lineage>
</organism>
<evidence type="ECO:0000256" key="1">
    <source>
        <dbReference type="SAM" id="MobiDB-lite"/>
    </source>
</evidence>
<protein>
    <submittedName>
        <fullName evidence="2">Uncharacterized protein</fullName>
    </submittedName>
</protein>
<dbReference type="AlphaFoldDB" id="A0A3N4IZA2"/>
<sequence>MEGFASDLTSRIRASRTRPRRTASDPGPHRPARSFVFDSSGQAGENSAIGTPRQQEQEYLRNVPVLRAEPGDNPAGHEIMRPGEPATFTPSPLVRRATIGGEVVLPNPLTSSGFRRPLTFKSVVSALRISPGETRLQKVKDLWRRARDRLKKDSST</sequence>
<accession>A0A3N4IZA2</accession>
<name>A0A3N4IZA2_9PEZI</name>
<keyword evidence="3" id="KW-1185">Reference proteome</keyword>
<dbReference type="EMBL" id="ML120541">
    <property type="protein sequence ID" value="RPA90108.1"/>
    <property type="molecule type" value="Genomic_DNA"/>
</dbReference>
<evidence type="ECO:0000313" key="3">
    <source>
        <dbReference type="Proteomes" id="UP000276215"/>
    </source>
</evidence>
<feature type="region of interest" description="Disordered" evidence="1">
    <location>
        <begin position="1"/>
        <end position="91"/>
    </location>
</feature>
<reference evidence="2 3" key="1">
    <citation type="journal article" date="2018" name="Nat. Ecol. Evol.">
        <title>Pezizomycetes genomes reveal the molecular basis of ectomycorrhizal truffle lifestyle.</title>
        <authorList>
            <person name="Murat C."/>
            <person name="Payen T."/>
            <person name="Noel B."/>
            <person name="Kuo A."/>
            <person name="Morin E."/>
            <person name="Chen J."/>
            <person name="Kohler A."/>
            <person name="Krizsan K."/>
            <person name="Balestrini R."/>
            <person name="Da Silva C."/>
            <person name="Montanini B."/>
            <person name="Hainaut M."/>
            <person name="Levati E."/>
            <person name="Barry K.W."/>
            <person name="Belfiori B."/>
            <person name="Cichocki N."/>
            <person name="Clum A."/>
            <person name="Dockter R.B."/>
            <person name="Fauchery L."/>
            <person name="Guy J."/>
            <person name="Iotti M."/>
            <person name="Le Tacon F."/>
            <person name="Lindquist E.A."/>
            <person name="Lipzen A."/>
            <person name="Malagnac F."/>
            <person name="Mello A."/>
            <person name="Molinier V."/>
            <person name="Miyauchi S."/>
            <person name="Poulain J."/>
            <person name="Riccioni C."/>
            <person name="Rubini A."/>
            <person name="Sitrit Y."/>
            <person name="Splivallo R."/>
            <person name="Traeger S."/>
            <person name="Wang M."/>
            <person name="Zifcakova L."/>
            <person name="Wipf D."/>
            <person name="Zambonelli A."/>
            <person name="Paolocci F."/>
            <person name="Nowrousian M."/>
            <person name="Ottonello S."/>
            <person name="Baldrian P."/>
            <person name="Spatafora J.W."/>
            <person name="Henrissat B."/>
            <person name="Nagy L.G."/>
            <person name="Aury J.M."/>
            <person name="Wincker P."/>
            <person name="Grigoriev I.V."/>
            <person name="Bonfante P."/>
            <person name="Martin F.M."/>
        </authorList>
    </citation>
    <scope>NUCLEOTIDE SEQUENCE [LARGE SCALE GENOMIC DNA]</scope>
    <source>
        <strain evidence="2 3">120613-1</strain>
    </source>
</reference>
<evidence type="ECO:0000313" key="2">
    <source>
        <dbReference type="EMBL" id="RPA90108.1"/>
    </source>
</evidence>
<feature type="compositionally biased region" description="Polar residues" evidence="1">
    <location>
        <begin position="37"/>
        <end position="54"/>
    </location>
</feature>
<gene>
    <name evidence="2" type="ORF">L873DRAFT_503238</name>
</gene>
<dbReference type="Proteomes" id="UP000276215">
    <property type="component" value="Unassembled WGS sequence"/>
</dbReference>
<dbReference type="OrthoDB" id="5415394at2759"/>